<sequence>MEPMAERPVDGGGVGRHANASSIGCEMAGLMGRMTGWRDEPARDHYVRTGFDRYDRRSGGLRMGTLTAIAGGPSMGSDVLALDVARHVALGFGRPTAYSCSSLSRDEVIMRIMSAETGVAPRLLMDGDLDEDEWDRCEAFASFCGNAPLYIDTGPRHGRGPVHGLMSRTGGIRRAEAGGA</sequence>
<dbReference type="EMBL" id="WDPD01000013">
    <property type="protein sequence ID" value="KAB7459573.1"/>
    <property type="molecule type" value="Genomic_DNA"/>
</dbReference>
<evidence type="ECO:0000313" key="4">
    <source>
        <dbReference type="Proteomes" id="UP000429211"/>
    </source>
</evidence>
<dbReference type="PANTHER" id="PTHR30153:SF2">
    <property type="entry name" value="REPLICATIVE DNA HELICASE"/>
    <property type="match status" value="1"/>
</dbReference>
<keyword evidence="3" id="KW-0347">Helicase</keyword>
<protein>
    <submittedName>
        <fullName evidence="3">Replicative DNA helicase</fullName>
        <ecNumber evidence="3">3.6.4.12</ecNumber>
    </submittedName>
</protein>
<keyword evidence="3" id="KW-0067">ATP-binding</keyword>
<dbReference type="AlphaFoldDB" id="A0A6N2UNK3"/>
<dbReference type="GO" id="GO:0005524">
    <property type="term" value="F:ATP binding"/>
    <property type="evidence" value="ECO:0007669"/>
    <property type="project" value="InterPro"/>
</dbReference>
<gene>
    <name evidence="3" type="primary">dnaB_2</name>
    <name evidence="3" type="ORF">BDLFYP24_00460</name>
    <name evidence="2" type="ORF">GBB04_09705</name>
</gene>
<dbReference type="EMBL" id="CACRSP010000014">
    <property type="protein sequence ID" value="VYT18887.1"/>
    <property type="molecule type" value="Genomic_DNA"/>
</dbReference>
<dbReference type="Proteomes" id="UP000429211">
    <property type="component" value="Unassembled WGS sequence"/>
</dbReference>
<dbReference type="InterPro" id="IPR007694">
    <property type="entry name" value="DNA_helicase_DnaB-like_C"/>
</dbReference>
<evidence type="ECO:0000313" key="2">
    <source>
        <dbReference type="EMBL" id="KAB7459573.1"/>
    </source>
</evidence>
<dbReference type="PANTHER" id="PTHR30153">
    <property type="entry name" value="REPLICATIVE DNA HELICASE DNAB"/>
    <property type="match status" value="1"/>
</dbReference>
<keyword evidence="3" id="KW-0378">Hydrolase</keyword>
<reference evidence="3" key="2">
    <citation type="submission" date="2019-11" db="EMBL/GenBank/DDBJ databases">
        <authorList>
            <person name="Feng L."/>
        </authorList>
    </citation>
    <scope>NUCLEOTIDE SEQUENCE</scope>
    <source>
        <strain evidence="3">BdentiumLFYP24</strain>
    </source>
</reference>
<dbReference type="SUPFAM" id="SSF52540">
    <property type="entry name" value="P-loop containing nucleoside triphosphate hydrolases"/>
    <property type="match status" value="1"/>
</dbReference>
<dbReference type="Pfam" id="PF03796">
    <property type="entry name" value="DnaB_C"/>
    <property type="match status" value="1"/>
</dbReference>
<evidence type="ECO:0000313" key="3">
    <source>
        <dbReference type="EMBL" id="VYT18887.1"/>
    </source>
</evidence>
<accession>A0A6N2UNK3</accession>
<dbReference type="PROSITE" id="PS51199">
    <property type="entry name" value="SF4_HELICASE"/>
    <property type="match status" value="1"/>
</dbReference>
<reference evidence="2 4" key="1">
    <citation type="journal article" date="2019" name="Nat. Med.">
        <title>A library of human gut bacterial isolates paired with longitudinal multiomics data enables mechanistic microbiome research.</title>
        <authorList>
            <person name="Poyet M."/>
            <person name="Groussin M."/>
            <person name="Gibbons S.M."/>
            <person name="Avila-Pacheco J."/>
            <person name="Jiang X."/>
            <person name="Kearney S.M."/>
            <person name="Perrotta A.R."/>
            <person name="Berdy B."/>
            <person name="Zhao S."/>
            <person name="Lieberman T.D."/>
            <person name="Swanson P.K."/>
            <person name="Smith M."/>
            <person name="Roesemann S."/>
            <person name="Alexander J.E."/>
            <person name="Rich S.A."/>
            <person name="Livny J."/>
            <person name="Vlamakis H."/>
            <person name="Clish C."/>
            <person name="Bullock K."/>
            <person name="Deik A."/>
            <person name="Scott J."/>
            <person name="Pierce K.A."/>
            <person name="Xavier R.J."/>
            <person name="Alm E.J."/>
        </authorList>
    </citation>
    <scope>NUCLEOTIDE SEQUENCE [LARGE SCALE GENOMIC DNA]</scope>
    <source>
        <strain evidence="2 4">BIOML-A2</strain>
    </source>
</reference>
<keyword evidence="3" id="KW-0547">Nucleotide-binding</keyword>
<dbReference type="RefSeq" id="WP_034519953.1">
    <property type="nucleotide sequence ID" value="NZ_CACRSP010000014.1"/>
</dbReference>
<dbReference type="GO" id="GO:0016787">
    <property type="term" value="F:hydrolase activity"/>
    <property type="evidence" value="ECO:0007669"/>
    <property type="project" value="UniProtKB-KW"/>
</dbReference>
<name>A0A6N2UNK3_9BIFI</name>
<dbReference type="Gene3D" id="3.40.50.300">
    <property type="entry name" value="P-loop containing nucleotide triphosphate hydrolases"/>
    <property type="match status" value="1"/>
</dbReference>
<dbReference type="EC" id="3.6.4.12" evidence="3"/>
<dbReference type="InterPro" id="IPR027417">
    <property type="entry name" value="P-loop_NTPase"/>
</dbReference>
<evidence type="ECO:0000259" key="1">
    <source>
        <dbReference type="PROSITE" id="PS51199"/>
    </source>
</evidence>
<dbReference type="GO" id="GO:0005829">
    <property type="term" value="C:cytosol"/>
    <property type="evidence" value="ECO:0007669"/>
    <property type="project" value="TreeGrafter"/>
</dbReference>
<dbReference type="GO" id="GO:0006260">
    <property type="term" value="P:DNA replication"/>
    <property type="evidence" value="ECO:0007669"/>
    <property type="project" value="InterPro"/>
</dbReference>
<organism evidence="3">
    <name type="scientific">Bifidobacterium dentium</name>
    <dbReference type="NCBI Taxonomy" id="1689"/>
    <lineage>
        <taxon>Bacteria</taxon>
        <taxon>Bacillati</taxon>
        <taxon>Actinomycetota</taxon>
        <taxon>Actinomycetes</taxon>
        <taxon>Bifidobacteriales</taxon>
        <taxon>Bifidobacteriaceae</taxon>
        <taxon>Bifidobacterium</taxon>
    </lineage>
</organism>
<proteinExistence type="predicted"/>
<dbReference type="GO" id="GO:0003678">
    <property type="term" value="F:DNA helicase activity"/>
    <property type="evidence" value="ECO:0007669"/>
    <property type="project" value="UniProtKB-EC"/>
</dbReference>
<feature type="domain" description="SF4 helicase" evidence="1">
    <location>
        <begin position="40"/>
        <end position="152"/>
    </location>
</feature>